<feature type="signal peptide" evidence="1">
    <location>
        <begin position="1"/>
        <end position="31"/>
    </location>
</feature>
<evidence type="ECO:0000313" key="3">
    <source>
        <dbReference type="EMBL" id="KHE90395.1"/>
    </source>
</evidence>
<keyword evidence="1" id="KW-0732">Signal</keyword>
<proteinExistence type="predicted"/>
<evidence type="ECO:0000256" key="1">
    <source>
        <dbReference type="SAM" id="SignalP"/>
    </source>
</evidence>
<name>A0A0B0EI95_9BACT</name>
<evidence type="ECO:0000313" key="4">
    <source>
        <dbReference type="Proteomes" id="UP000030652"/>
    </source>
</evidence>
<feature type="domain" description="Alginate export" evidence="2">
    <location>
        <begin position="96"/>
        <end position="219"/>
    </location>
</feature>
<dbReference type="AlphaFoldDB" id="A0A0B0EI95"/>
<dbReference type="Pfam" id="PF13372">
    <property type="entry name" value="Alginate_exp"/>
    <property type="match status" value="2"/>
</dbReference>
<organism evidence="3 4">
    <name type="scientific">Candidatus Scalindua brodae</name>
    <dbReference type="NCBI Taxonomy" id="237368"/>
    <lineage>
        <taxon>Bacteria</taxon>
        <taxon>Pseudomonadati</taxon>
        <taxon>Planctomycetota</taxon>
        <taxon>Candidatus Brocadiia</taxon>
        <taxon>Candidatus Brocadiales</taxon>
        <taxon>Candidatus Scalinduaceae</taxon>
        <taxon>Candidatus Scalindua</taxon>
    </lineage>
</organism>
<dbReference type="EMBL" id="JRYO01000265">
    <property type="protein sequence ID" value="KHE90395.1"/>
    <property type="molecule type" value="Genomic_DNA"/>
</dbReference>
<dbReference type="Proteomes" id="UP000030652">
    <property type="component" value="Unassembled WGS sequence"/>
</dbReference>
<feature type="chain" id="PRO_5002054295" description="Alginate export domain-containing protein" evidence="1">
    <location>
        <begin position="32"/>
        <end position="529"/>
    </location>
</feature>
<dbReference type="Gene3D" id="2.40.160.100">
    <property type="match status" value="1"/>
</dbReference>
<reference evidence="3 4" key="1">
    <citation type="submission" date="2014-10" db="EMBL/GenBank/DDBJ databases">
        <title>Draft genome of anammox bacterium scalindua brodae, obtained using differential coverage binning of sequence data from two enrichment reactors.</title>
        <authorList>
            <person name="Speth D.R."/>
            <person name="Russ L."/>
            <person name="Kartal B."/>
            <person name="Op den Camp H.J."/>
            <person name="Dutilh B.E."/>
            <person name="Jetten M.S."/>
        </authorList>
    </citation>
    <scope>NUCLEOTIDE SEQUENCE [LARGE SCALE GENOMIC DNA]</scope>
    <source>
        <strain evidence="3">RU1</strain>
    </source>
</reference>
<feature type="domain" description="Alginate export" evidence="2">
    <location>
        <begin position="254"/>
        <end position="512"/>
    </location>
</feature>
<dbReference type="InterPro" id="IPR053728">
    <property type="entry name" value="Alginate_Permeability_Chnl"/>
</dbReference>
<sequence>MVKFRNNFIIFVSVFAITAACALVGMQDVKAQEGSMSDLIKRIEALEAKPGGSNVTAGKIRGLKIGLNLRHRYENRSQDFSAAGRFNGATAARGAHASRQPAKDFTIQRMRLSFDADINKNVMARVMLQDARTFGETNNADSNITTNLQRTDIQEGYVQLRDLGDITPLLTNVQLRIGRWQQGYGNERQIGALGWANQSRSYDGAKVMYKKGNLWADVFAWQIHENVTGGVDGGGILGAGSNGGTTAAGLKDTVLYGLYSQYKFGGALEGNLIEPFFIAKAESTDEDRTNAVTQPDKEQRYSFGFRAAGENINGLGGLDYTVEPVWQRGKTQTKSAGVFVSDTINAFAIHAETGYTFKSVPWTPRIGYAYSYASGDDSFGSGSAKTFKQISPTQHAHNGYMDVIGWQNMRDHQIHFSVKPTKKLVADVKVHFFKLDEVNDAWWNVGGTGMNRAATVGSNGTFTNASGATERVDDELGQEIDVTLKYKMFENFGVVAGYSHFFAGDYIEDTGGGVDRGIDWFYLQTTVSF</sequence>
<dbReference type="PROSITE" id="PS51257">
    <property type="entry name" value="PROKAR_LIPOPROTEIN"/>
    <property type="match status" value="1"/>
</dbReference>
<accession>A0A0B0EI95</accession>
<comment type="caution">
    <text evidence="3">The sequence shown here is derived from an EMBL/GenBank/DDBJ whole genome shotgun (WGS) entry which is preliminary data.</text>
</comment>
<evidence type="ECO:0000259" key="2">
    <source>
        <dbReference type="Pfam" id="PF13372"/>
    </source>
</evidence>
<protein>
    <recommendedName>
        <fullName evidence="2">Alginate export domain-containing protein</fullName>
    </recommendedName>
</protein>
<dbReference type="eggNOG" id="COG3637">
    <property type="taxonomic scope" value="Bacteria"/>
</dbReference>
<dbReference type="InterPro" id="IPR025388">
    <property type="entry name" value="Alginate_export_dom"/>
</dbReference>
<gene>
    <name evidence="3" type="ORF">SCABRO_03892</name>
</gene>